<sequence>MTTPVKHKITILQGTTQRIPLSRQYVPYAITGNECAGYKNACTGAPVPPTDFHDEDYTGCEARMQMRAEIDGPVLWDMSTTNGRIELSGKTLTLVFDAVDSSAFTFHESGAMGQVEVTRPNGDVERHYALTFVLDRESTL</sequence>
<name>C5T1W9_ACIDE</name>
<dbReference type="Proteomes" id="UP000003856">
    <property type="component" value="Unassembled WGS sequence"/>
</dbReference>
<dbReference type="EMBL" id="ACQT01000014">
    <property type="protein sequence ID" value="EER61564.1"/>
    <property type="molecule type" value="Genomic_DNA"/>
</dbReference>
<organism evidence="1 2">
    <name type="scientific">Acidovorax delafieldii 2AN</name>
    <dbReference type="NCBI Taxonomy" id="573060"/>
    <lineage>
        <taxon>Bacteria</taxon>
        <taxon>Pseudomonadati</taxon>
        <taxon>Pseudomonadota</taxon>
        <taxon>Betaproteobacteria</taxon>
        <taxon>Burkholderiales</taxon>
        <taxon>Comamonadaceae</taxon>
        <taxon>Acidovorax</taxon>
    </lineage>
</organism>
<dbReference type="OrthoDB" id="8913184at2"/>
<evidence type="ECO:0000313" key="2">
    <source>
        <dbReference type="Proteomes" id="UP000003856"/>
    </source>
</evidence>
<reference evidence="1 2" key="1">
    <citation type="submission" date="2009-05" db="EMBL/GenBank/DDBJ databases">
        <title>The draft genome of Acidovorax delafieldii 2AN.</title>
        <authorList>
            <consortium name="US DOE Joint Genome Institute (JGI-PGF)"/>
            <person name="Lucas S."/>
            <person name="Copeland A."/>
            <person name="Lapidus A."/>
            <person name="Glavina del Rio T."/>
            <person name="Tice H."/>
            <person name="Bruce D."/>
            <person name="Goodwin L."/>
            <person name="Pitluck S."/>
            <person name="Larimer F."/>
            <person name="Land M.L."/>
            <person name="Hauser L."/>
            <person name="Shelobolina E.S."/>
            <person name="Picardal F."/>
            <person name="Roden E."/>
            <person name="Emerson D."/>
        </authorList>
    </citation>
    <scope>NUCLEOTIDE SEQUENCE [LARGE SCALE GENOMIC DNA]</scope>
    <source>
        <strain evidence="1 2">2AN</strain>
    </source>
</reference>
<protein>
    <submittedName>
        <fullName evidence="1">Uncharacterized protein</fullName>
    </submittedName>
</protein>
<comment type="caution">
    <text evidence="1">The sequence shown here is derived from an EMBL/GenBank/DDBJ whole genome shotgun (WGS) entry which is preliminary data.</text>
</comment>
<dbReference type="RefSeq" id="WP_005793820.1">
    <property type="nucleotide sequence ID" value="NZ_ACQT01000014.1"/>
</dbReference>
<accession>C5T1W9</accession>
<keyword evidence="2" id="KW-1185">Reference proteome</keyword>
<proteinExistence type="predicted"/>
<dbReference type="AlphaFoldDB" id="C5T1W9"/>
<dbReference type="PATRIC" id="fig|573060.9.peg.4327"/>
<gene>
    <name evidence="1" type="ORF">AcdelDRAFT_0899</name>
</gene>
<evidence type="ECO:0000313" key="1">
    <source>
        <dbReference type="EMBL" id="EER61564.1"/>
    </source>
</evidence>